<evidence type="ECO:0000256" key="1">
    <source>
        <dbReference type="ARBA" id="ARBA00009179"/>
    </source>
</evidence>
<sequence length="736" mass="80621">MLPRIALVSLLVFAVSAAAAPTQPPLLKPTPAEAKAAYLSAQALTRFHYAPQPLDDAMSQKIFKAYFDALDGEKLFFTQADIDRFGAARTQLDDAIWNGDLAVPFAIFNLYEQRVVERLGYARGLLAKGFDFGVDESYDYDRKNAAWPKDDAEVNDLWRRRVKNDWLRLKLAGKNDADIRKTLDKRYANYLDRVQQLDAEDVFQTFMNAYATSTDPHTNYFGPRASQNFDIAMKLSLEGIGAVLERRDEYTQIREIVPGGPAAKSGKLHVGDRIVGVGQGTSGPITDVVGWRVDDVVELIRGPKDTTVRLEILPADAGVDGKHVNVALVRKKVSIEEQAAKKSIIEVKDGGAVRRIGVIDLPTFYQDFDARRRGDPEFKSATRDVARLLDELKQAKVDGVIVDLRNNGGGSLDEATRLTGLFIDKGPVVQRRAANGRIVEDDDTDPGMAWSGPLAVLVNRGSASASEIFAAAIQDYGRGLVIGEPTFGKGTVQNLANLDEMMGNEKPEYGELKMTTEEFFRIDGGSTQLRGVTPDIVFPKTVDAGDFGESSYDNALPWTQIAPAQYRKVADLSPLVPLLKQRHDARVARDPEWKLYLDELAAAQRAHDQTRVSLVYDVRERERKQTEAEQAAFKAREKALQQASAGAAGKSAAPAGVATAAKPASGSSDALVRIDDGLQPGERSLKTELAEEKAAEDARDVLLQEAAHILADEVDLVHADTRLAARVLPAQKSPID</sequence>
<dbReference type="FunFam" id="3.90.226.10:FF:000090">
    <property type="entry name" value="Tail-specific protease"/>
    <property type="match status" value="1"/>
</dbReference>
<evidence type="ECO:0000256" key="2">
    <source>
        <dbReference type="ARBA" id="ARBA00022670"/>
    </source>
</evidence>
<dbReference type="CDD" id="cd07560">
    <property type="entry name" value="Peptidase_S41_CPP"/>
    <property type="match status" value="1"/>
</dbReference>
<evidence type="ECO:0000256" key="3">
    <source>
        <dbReference type="ARBA" id="ARBA00022801"/>
    </source>
</evidence>
<dbReference type="HOGENOM" id="CLU_016199_1_0_6"/>
<dbReference type="SMART" id="SM00245">
    <property type="entry name" value="TSPc"/>
    <property type="match status" value="1"/>
</dbReference>
<dbReference type="OrthoDB" id="9812068at2"/>
<keyword evidence="2 5" id="KW-0645">Protease</keyword>
<dbReference type="GO" id="GO:0006508">
    <property type="term" value="P:proteolysis"/>
    <property type="evidence" value="ECO:0007669"/>
    <property type="project" value="UniProtKB-KW"/>
</dbReference>
<dbReference type="PANTHER" id="PTHR32060:SF22">
    <property type="entry name" value="CARBOXYL-TERMINAL-PROCESSING PEPTIDASE 3, CHLOROPLASTIC"/>
    <property type="match status" value="1"/>
</dbReference>
<protein>
    <submittedName>
        <fullName evidence="9">C-terminal processing peptidase</fullName>
    </submittedName>
    <submittedName>
        <fullName evidence="8">Peptidase S41</fullName>
    </submittedName>
</protein>
<evidence type="ECO:0000256" key="5">
    <source>
        <dbReference type="RuleBase" id="RU004404"/>
    </source>
</evidence>
<organism evidence="9">
    <name type="scientific">Mizugakiibacter sediminis</name>
    <dbReference type="NCBI Taxonomy" id="1475481"/>
    <lineage>
        <taxon>Bacteria</taxon>
        <taxon>Pseudomonadati</taxon>
        <taxon>Pseudomonadota</taxon>
        <taxon>Gammaproteobacteria</taxon>
        <taxon>Lysobacterales</taxon>
        <taxon>Rhodanobacteraceae</taxon>
        <taxon>Mizugakiibacter</taxon>
    </lineage>
</organism>
<dbReference type="InterPro" id="IPR001478">
    <property type="entry name" value="PDZ"/>
</dbReference>
<dbReference type="EMBL" id="DF952379">
    <property type="protein sequence ID" value="GAN45207.1"/>
    <property type="molecule type" value="Genomic_DNA"/>
</dbReference>
<dbReference type="InterPro" id="IPR029045">
    <property type="entry name" value="ClpP/crotonase-like_dom_sf"/>
</dbReference>
<dbReference type="Pfam" id="PF11818">
    <property type="entry name" value="DUF3340"/>
    <property type="match status" value="1"/>
</dbReference>
<dbReference type="Gene3D" id="3.90.226.10">
    <property type="entry name" value="2-enoyl-CoA Hydratase, Chain A, domain 1"/>
    <property type="match status" value="1"/>
</dbReference>
<evidence type="ECO:0000256" key="6">
    <source>
        <dbReference type="SAM" id="SignalP"/>
    </source>
</evidence>
<feature type="chain" id="PRO_5007415114" evidence="6">
    <location>
        <begin position="20"/>
        <end position="736"/>
    </location>
</feature>
<dbReference type="InterPro" id="IPR040573">
    <property type="entry name" value="TSP_N"/>
</dbReference>
<dbReference type="InterPro" id="IPR004447">
    <property type="entry name" value="Peptidase_S41A"/>
</dbReference>
<reference evidence="8" key="1">
    <citation type="submission" date="2015-03" db="EMBL/GenBank/DDBJ databases">
        <title>Draft genome sequence of Mizugakiibacter sediminis skMP5.</title>
        <authorList>
            <person name="Watanabe T."/>
            <person name="Kojima H."/>
            <person name="Fukui M."/>
        </authorList>
    </citation>
    <scope>NUCLEOTIDE SEQUENCE</scope>
    <source>
        <strain evidence="8">SkMP5</strain>
    </source>
</reference>
<dbReference type="InterPro" id="IPR005151">
    <property type="entry name" value="Tail-specific_protease"/>
</dbReference>
<dbReference type="PROSITE" id="PS50106">
    <property type="entry name" value="PDZ"/>
    <property type="match status" value="1"/>
</dbReference>
<name>A0A0K8QMR5_9GAMM</name>
<reference evidence="9" key="2">
    <citation type="submission" date="2015-08" db="EMBL/GenBank/DDBJ databases">
        <title>Complete DNA Sequence of Pseudomonas syringae pv. actinidiae, the Causal Agent of Kiwifruit Canker Disease.</title>
        <authorList>
            <person name="Rikkerink E.H.A."/>
            <person name="Fineran P.C."/>
        </authorList>
    </citation>
    <scope>NUCLEOTIDE SEQUENCE</scope>
    <source>
        <strain evidence="9">SkMP5</strain>
    </source>
</reference>
<dbReference type="Pfam" id="PF17804">
    <property type="entry name" value="TSP_NTD"/>
    <property type="match status" value="1"/>
</dbReference>
<evidence type="ECO:0000256" key="4">
    <source>
        <dbReference type="ARBA" id="ARBA00022825"/>
    </source>
</evidence>
<proteinExistence type="inferred from homology"/>
<keyword evidence="4 5" id="KW-0720">Serine protease</keyword>
<dbReference type="GO" id="GO:0004175">
    <property type="term" value="F:endopeptidase activity"/>
    <property type="evidence" value="ECO:0007669"/>
    <property type="project" value="TreeGrafter"/>
</dbReference>
<dbReference type="GO" id="GO:0007165">
    <property type="term" value="P:signal transduction"/>
    <property type="evidence" value="ECO:0007669"/>
    <property type="project" value="TreeGrafter"/>
</dbReference>
<dbReference type="SMART" id="SM00228">
    <property type="entry name" value="PDZ"/>
    <property type="match status" value="1"/>
</dbReference>
<evidence type="ECO:0000313" key="8">
    <source>
        <dbReference type="EMBL" id="GAN45207.1"/>
    </source>
</evidence>
<dbReference type="STRING" id="1475481.GCA_000953855_01522"/>
<dbReference type="GO" id="GO:0008236">
    <property type="term" value="F:serine-type peptidase activity"/>
    <property type="evidence" value="ECO:0007669"/>
    <property type="project" value="UniProtKB-KW"/>
</dbReference>
<dbReference type="Gene3D" id="2.30.42.10">
    <property type="match status" value="1"/>
</dbReference>
<dbReference type="InterPro" id="IPR036034">
    <property type="entry name" value="PDZ_sf"/>
</dbReference>
<keyword evidence="6" id="KW-0732">Signal</keyword>
<dbReference type="CDD" id="cd06782">
    <property type="entry name" value="cpPDZ_CPP-like"/>
    <property type="match status" value="1"/>
</dbReference>
<dbReference type="InterPro" id="IPR020992">
    <property type="entry name" value="Tail_Prtase_C"/>
</dbReference>
<feature type="signal peptide" evidence="6">
    <location>
        <begin position="1"/>
        <end position="19"/>
    </location>
</feature>
<evidence type="ECO:0000313" key="9">
    <source>
        <dbReference type="EMBL" id="GAP66190.1"/>
    </source>
</evidence>
<comment type="similarity">
    <text evidence="1 5">Belongs to the peptidase S41A family.</text>
</comment>
<dbReference type="SUPFAM" id="SSF52096">
    <property type="entry name" value="ClpP/crotonase"/>
    <property type="match status" value="1"/>
</dbReference>
<dbReference type="EMBL" id="DF970194">
    <property type="protein sequence ID" value="GAP66190.1"/>
    <property type="molecule type" value="Genomic_DNA"/>
</dbReference>
<dbReference type="PANTHER" id="PTHR32060">
    <property type="entry name" value="TAIL-SPECIFIC PROTEASE"/>
    <property type="match status" value="1"/>
</dbReference>
<dbReference type="GO" id="GO:0030288">
    <property type="term" value="C:outer membrane-bounded periplasmic space"/>
    <property type="evidence" value="ECO:0007669"/>
    <property type="project" value="TreeGrafter"/>
</dbReference>
<gene>
    <name evidence="8" type="ORF">MBSD_1752</name>
    <name evidence="9" type="ORF">MBSD_n1493</name>
</gene>
<accession>A0A0K8QMR5</accession>
<dbReference type="Pfam" id="PF00595">
    <property type="entry name" value="PDZ"/>
    <property type="match status" value="1"/>
</dbReference>
<dbReference type="NCBIfam" id="TIGR00225">
    <property type="entry name" value="prc"/>
    <property type="match status" value="1"/>
</dbReference>
<keyword evidence="3 5" id="KW-0378">Hydrolase</keyword>
<evidence type="ECO:0000313" key="10">
    <source>
        <dbReference type="Proteomes" id="UP000253740"/>
    </source>
</evidence>
<evidence type="ECO:0000259" key="7">
    <source>
        <dbReference type="PROSITE" id="PS50106"/>
    </source>
</evidence>
<keyword evidence="10" id="KW-1185">Reference proteome</keyword>
<dbReference type="Proteomes" id="UP000253740">
    <property type="component" value="Unassembled WGS sequence"/>
</dbReference>
<dbReference type="AlphaFoldDB" id="A0A0K8QMR5"/>
<feature type="domain" description="PDZ" evidence="7">
    <location>
        <begin position="230"/>
        <end position="301"/>
    </location>
</feature>
<dbReference type="Pfam" id="PF03572">
    <property type="entry name" value="Peptidase_S41"/>
    <property type="match status" value="1"/>
</dbReference>
<dbReference type="SUPFAM" id="SSF50156">
    <property type="entry name" value="PDZ domain-like"/>
    <property type="match status" value="1"/>
</dbReference>